<accession>A0ABQ2L5N5</accession>
<dbReference type="InterPro" id="IPR006674">
    <property type="entry name" value="HD_domain"/>
</dbReference>
<evidence type="ECO:0000313" key="11">
    <source>
        <dbReference type="Proteomes" id="UP000602381"/>
    </source>
</evidence>
<evidence type="ECO:0000259" key="8">
    <source>
        <dbReference type="PROSITE" id="PS51831"/>
    </source>
</evidence>
<dbReference type="InterPro" id="IPR043519">
    <property type="entry name" value="NT_sf"/>
</dbReference>
<dbReference type="InterPro" id="IPR004811">
    <property type="entry name" value="RelA/Spo_fam"/>
</dbReference>
<dbReference type="Gene3D" id="1.10.3210.10">
    <property type="entry name" value="Hypothetical protein af1432"/>
    <property type="match status" value="1"/>
</dbReference>
<dbReference type="SUPFAM" id="SSF81301">
    <property type="entry name" value="Nucleotidyltransferase"/>
    <property type="match status" value="1"/>
</dbReference>
<dbReference type="NCBIfam" id="TIGR00691">
    <property type="entry name" value="spoT_relA"/>
    <property type="match status" value="1"/>
</dbReference>
<dbReference type="InterPro" id="IPR003607">
    <property type="entry name" value="HD/PDEase_dom"/>
</dbReference>
<dbReference type="InterPro" id="IPR012675">
    <property type="entry name" value="Beta-grasp_dom_sf"/>
</dbReference>
<comment type="function">
    <text evidence="6">In eubacteria ppGpp (guanosine 3'-diphosphate 5'-diphosphate) is a mediator of the stringent response that coordinates a variety of cellular activities in response to changes in nutritional abundance.</text>
</comment>
<dbReference type="InterPro" id="IPR002912">
    <property type="entry name" value="ACT_dom"/>
</dbReference>
<dbReference type="Pfam" id="PF13328">
    <property type="entry name" value="HD_4"/>
    <property type="match status" value="1"/>
</dbReference>
<dbReference type="SUPFAM" id="SSF109604">
    <property type="entry name" value="HD-domain/PDEase-like"/>
    <property type="match status" value="1"/>
</dbReference>
<evidence type="ECO:0000256" key="5">
    <source>
        <dbReference type="ARBA" id="ARBA00048244"/>
    </source>
</evidence>
<evidence type="ECO:0000256" key="3">
    <source>
        <dbReference type="ARBA" id="ARBA00029754"/>
    </source>
</evidence>
<dbReference type="CDD" id="cd04876">
    <property type="entry name" value="ACT_RelA-SpoT"/>
    <property type="match status" value="1"/>
</dbReference>
<evidence type="ECO:0000256" key="2">
    <source>
        <dbReference type="ARBA" id="ARBA00014315"/>
    </source>
</evidence>
<evidence type="ECO:0000256" key="1">
    <source>
        <dbReference type="ARBA" id="ARBA00013251"/>
    </source>
</evidence>
<dbReference type="Pfam" id="PF04607">
    <property type="entry name" value="RelA_SpoT"/>
    <property type="match status" value="1"/>
</dbReference>
<evidence type="ECO:0000313" key="10">
    <source>
        <dbReference type="EMBL" id="GGO04461.1"/>
    </source>
</evidence>
<evidence type="ECO:0000256" key="6">
    <source>
        <dbReference type="RuleBase" id="RU003847"/>
    </source>
</evidence>
<name>A0ABQ2L5N5_9PROT</name>
<dbReference type="Gene3D" id="3.30.70.260">
    <property type="match status" value="1"/>
</dbReference>
<feature type="domain" description="TGS" evidence="9">
    <location>
        <begin position="393"/>
        <end position="458"/>
    </location>
</feature>
<dbReference type="InterPro" id="IPR045600">
    <property type="entry name" value="RelA/SpoT_AH_RIS"/>
</dbReference>
<dbReference type="Gene3D" id="3.10.20.30">
    <property type="match status" value="1"/>
</dbReference>
<dbReference type="CDD" id="cd01668">
    <property type="entry name" value="TGS_RSH"/>
    <property type="match status" value="1"/>
</dbReference>
<sequence length="731" mass="83034">MAFGRCVKGKKRAVIRQYELVERVRSYDPKVDESLLNRAYVYSMKAHGTQLRASGDPYFSHPLEVAGILTDMKLDSATIATALLHDVVEDTDAKVEELAEMFGPKIAELVDGVTKLSRIEMQTEHARHAENFRKFVLAMSNDIRVLLVKLADRLHNMRTLHYIKKPEKRRRIAMETLEIYAPLAERIGIRDIKEELEELSFQQIEPEVWETVNARLGYLRDEAGTLVDEVVEELVDTMRAEKVPAQVSGREKRPYSIWRKMESTNAPFEQISDVMAFRIVVEDLPTCYRALGIVHGKWSMVPGRFKDYISTPKRNGYQSLHTTVIGPKRTRIEIQIRTREMHEIAELGVAAHWQYKQSAEKVDGSRYRWIRALLEILENASTPEEFLEHTKLEMFNDQVFCFTPKGDLISLPKGSTPVDFAYAVHTEIGNHCVGAKVNGRLLPLRHQLHNGDQVDILTSKGQEPSPRWENFIVTGKARSAIRRAVRQNQREEYEGLGKTILERAFEAEDLDFSERALTSSLLKLKRQTIEDVFFDVGQGHLSAYDVILAAFPGLKLKEDHKRLPPVTRDWSGDWAKERNGASAIPISGLTPGMAVHLSDCCHPLPGDRIVGILTQGQGVMVHTIDCEELSDFSEAPERWLDLAWQTQEDTPAFFAGRLKLIVLNEMGALANIASLVAKQGGNISNLKITERDHEFYTMLVDVEVRNVRHLIEILTSLRASRGVNSADRLRE</sequence>
<dbReference type="Gene3D" id="3.30.460.10">
    <property type="entry name" value="Beta Polymerase, domain 2"/>
    <property type="match status" value="1"/>
</dbReference>
<comment type="catalytic activity">
    <reaction evidence="5">
        <text>GTP + ATP = guanosine 3'-diphosphate 5'-triphosphate + AMP</text>
        <dbReference type="Rhea" id="RHEA:22088"/>
        <dbReference type="ChEBI" id="CHEBI:30616"/>
        <dbReference type="ChEBI" id="CHEBI:37565"/>
        <dbReference type="ChEBI" id="CHEBI:142410"/>
        <dbReference type="ChEBI" id="CHEBI:456215"/>
        <dbReference type="EC" id="2.7.6.5"/>
    </reaction>
</comment>
<dbReference type="PROSITE" id="PS51671">
    <property type="entry name" value="ACT"/>
    <property type="match status" value="1"/>
</dbReference>
<dbReference type="InterPro" id="IPR007685">
    <property type="entry name" value="RelA_SpoT"/>
</dbReference>
<dbReference type="SUPFAM" id="SSF81271">
    <property type="entry name" value="TGS-like"/>
    <property type="match status" value="1"/>
</dbReference>
<dbReference type="Pfam" id="PF13291">
    <property type="entry name" value="ACT_4"/>
    <property type="match status" value="1"/>
</dbReference>
<dbReference type="InterPro" id="IPR012676">
    <property type="entry name" value="TGS-like"/>
</dbReference>
<dbReference type="EMBL" id="BMOV01000001">
    <property type="protein sequence ID" value="GGO04461.1"/>
    <property type="molecule type" value="Genomic_DNA"/>
</dbReference>
<evidence type="ECO:0000259" key="9">
    <source>
        <dbReference type="PROSITE" id="PS51880"/>
    </source>
</evidence>
<proteinExistence type="inferred from homology"/>
<dbReference type="Proteomes" id="UP000602381">
    <property type="component" value="Unassembled WGS sequence"/>
</dbReference>
<dbReference type="InterPro" id="IPR004095">
    <property type="entry name" value="TGS"/>
</dbReference>
<dbReference type="Pfam" id="PF19296">
    <property type="entry name" value="RelA_AH_RIS"/>
    <property type="match status" value="1"/>
</dbReference>
<comment type="similarity">
    <text evidence="6">Belongs to the relA/spoT family.</text>
</comment>
<dbReference type="PANTHER" id="PTHR21262:SF36">
    <property type="entry name" value="BIFUNCTIONAL (P)PPGPP SYNTHASE_HYDROLASE SPOT"/>
    <property type="match status" value="1"/>
</dbReference>
<organism evidence="10 11">
    <name type="scientific">Iodidimonas muriae</name>
    <dbReference type="NCBI Taxonomy" id="261467"/>
    <lineage>
        <taxon>Bacteria</taxon>
        <taxon>Pseudomonadati</taxon>
        <taxon>Pseudomonadota</taxon>
        <taxon>Alphaproteobacteria</taxon>
        <taxon>Iodidimonadales</taxon>
        <taxon>Iodidimonadaceae</taxon>
        <taxon>Iodidimonas</taxon>
    </lineage>
</organism>
<dbReference type="CDD" id="cd05399">
    <property type="entry name" value="NT_Rel-Spo_like"/>
    <property type="match status" value="1"/>
</dbReference>
<comment type="caution">
    <text evidence="10">The sequence shown here is derived from an EMBL/GenBank/DDBJ whole genome shotgun (WGS) entry which is preliminary data.</text>
</comment>
<dbReference type="SUPFAM" id="SSF55021">
    <property type="entry name" value="ACT-like"/>
    <property type="match status" value="1"/>
</dbReference>
<dbReference type="InterPro" id="IPR033655">
    <property type="entry name" value="TGS_RelA/SpoT"/>
</dbReference>
<dbReference type="EC" id="2.7.6.5" evidence="1"/>
<feature type="domain" description="ACT" evidence="7">
    <location>
        <begin position="657"/>
        <end position="731"/>
    </location>
</feature>
<dbReference type="CDD" id="cd00077">
    <property type="entry name" value="HDc"/>
    <property type="match status" value="1"/>
</dbReference>
<protein>
    <recommendedName>
        <fullName evidence="2">GTP pyrophosphokinase rsh</fullName>
        <ecNumber evidence="1">2.7.6.5</ecNumber>
    </recommendedName>
    <alternativeName>
        <fullName evidence="4">(p)ppGpp synthase</fullName>
    </alternativeName>
    <alternativeName>
        <fullName evidence="3">ATP:GTP 3'-pyrophosphotransferase</fullName>
    </alternativeName>
</protein>
<reference evidence="11" key="1">
    <citation type="journal article" date="2019" name="Int. J. Syst. Evol. Microbiol.">
        <title>The Global Catalogue of Microorganisms (GCM) 10K type strain sequencing project: providing services to taxonomists for standard genome sequencing and annotation.</title>
        <authorList>
            <consortium name="The Broad Institute Genomics Platform"/>
            <consortium name="The Broad Institute Genome Sequencing Center for Infectious Disease"/>
            <person name="Wu L."/>
            <person name="Ma J."/>
        </authorList>
    </citation>
    <scope>NUCLEOTIDE SEQUENCE [LARGE SCALE GENOMIC DNA]</scope>
    <source>
        <strain evidence="11">JCM 17843</strain>
    </source>
</reference>
<evidence type="ECO:0000259" key="7">
    <source>
        <dbReference type="PROSITE" id="PS51671"/>
    </source>
</evidence>
<dbReference type="SMART" id="SM00471">
    <property type="entry name" value="HDc"/>
    <property type="match status" value="1"/>
</dbReference>
<dbReference type="Pfam" id="PF02824">
    <property type="entry name" value="TGS"/>
    <property type="match status" value="1"/>
</dbReference>
<evidence type="ECO:0000256" key="4">
    <source>
        <dbReference type="ARBA" id="ARBA00032407"/>
    </source>
</evidence>
<dbReference type="PROSITE" id="PS51831">
    <property type="entry name" value="HD"/>
    <property type="match status" value="1"/>
</dbReference>
<dbReference type="PROSITE" id="PS51880">
    <property type="entry name" value="TGS"/>
    <property type="match status" value="1"/>
</dbReference>
<dbReference type="PANTHER" id="PTHR21262">
    <property type="entry name" value="GUANOSINE-3',5'-BIS DIPHOSPHATE 3'-PYROPHOSPHOHYDROLASE"/>
    <property type="match status" value="1"/>
</dbReference>
<dbReference type="SMART" id="SM00954">
    <property type="entry name" value="RelA_SpoT"/>
    <property type="match status" value="1"/>
</dbReference>
<dbReference type="InterPro" id="IPR045865">
    <property type="entry name" value="ACT-like_dom_sf"/>
</dbReference>
<keyword evidence="11" id="KW-1185">Reference proteome</keyword>
<feature type="domain" description="HD" evidence="8">
    <location>
        <begin position="58"/>
        <end position="157"/>
    </location>
</feature>
<gene>
    <name evidence="10" type="ORF">GCM10007972_00840</name>
</gene>